<protein>
    <submittedName>
        <fullName evidence="1">Uncharacterized protein</fullName>
    </submittedName>
</protein>
<gene>
    <name evidence="1" type="ORF">EMEDMD4_170033</name>
</gene>
<sequence>METPRTPAEAMQHILCDRLIEACAETMFDEVRAPVEVVIQRLAAYTLAQLIKIEGRNGAAHILRDIAQQVEDGALNAYERGKGN</sequence>
<reference evidence="1" key="1">
    <citation type="submission" date="2019-06" db="EMBL/GenBank/DDBJ databases">
        <authorList>
            <person name="Le Quere A."/>
            <person name="Colella S."/>
        </authorList>
    </citation>
    <scope>NUCLEOTIDE SEQUENCE</scope>
    <source>
        <strain evidence="1">EmedicaeMD41</strain>
    </source>
</reference>
<dbReference type="AlphaFoldDB" id="A0A508WSN8"/>
<dbReference type="Proteomes" id="UP000507954">
    <property type="component" value="Unassembled WGS sequence"/>
</dbReference>
<dbReference type="RefSeq" id="WP_151352940.1">
    <property type="nucleotide sequence ID" value="NZ_CABFNB010000079.1"/>
</dbReference>
<organism evidence="1">
    <name type="scientific">Sinorhizobium medicae</name>
    <dbReference type="NCBI Taxonomy" id="110321"/>
    <lineage>
        <taxon>Bacteria</taxon>
        <taxon>Pseudomonadati</taxon>
        <taxon>Pseudomonadota</taxon>
        <taxon>Alphaproteobacteria</taxon>
        <taxon>Hyphomicrobiales</taxon>
        <taxon>Rhizobiaceae</taxon>
        <taxon>Sinorhizobium/Ensifer group</taxon>
        <taxon>Sinorhizobium</taxon>
    </lineage>
</organism>
<dbReference type="EMBL" id="CABFNB010000079">
    <property type="protein sequence ID" value="VTZ60540.1"/>
    <property type="molecule type" value="Genomic_DNA"/>
</dbReference>
<proteinExistence type="predicted"/>
<accession>A0A508WSN8</accession>
<evidence type="ECO:0000313" key="1">
    <source>
        <dbReference type="EMBL" id="VTZ60540.1"/>
    </source>
</evidence>
<name>A0A508WSN8_9HYPH</name>